<keyword evidence="3" id="KW-1185">Reference proteome</keyword>
<dbReference type="Proteomes" id="UP001303160">
    <property type="component" value="Unassembled WGS sequence"/>
</dbReference>
<feature type="compositionally biased region" description="Polar residues" evidence="1">
    <location>
        <begin position="1"/>
        <end position="16"/>
    </location>
</feature>
<reference evidence="2" key="1">
    <citation type="journal article" date="2023" name="Mol. Phylogenet. Evol.">
        <title>Genome-scale phylogeny and comparative genomics of the fungal order Sordariales.</title>
        <authorList>
            <person name="Hensen N."/>
            <person name="Bonometti L."/>
            <person name="Westerberg I."/>
            <person name="Brannstrom I.O."/>
            <person name="Guillou S."/>
            <person name="Cros-Aarteil S."/>
            <person name="Calhoun S."/>
            <person name="Haridas S."/>
            <person name="Kuo A."/>
            <person name="Mondo S."/>
            <person name="Pangilinan J."/>
            <person name="Riley R."/>
            <person name="LaButti K."/>
            <person name="Andreopoulos B."/>
            <person name="Lipzen A."/>
            <person name="Chen C."/>
            <person name="Yan M."/>
            <person name="Daum C."/>
            <person name="Ng V."/>
            <person name="Clum A."/>
            <person name="Steindorff A."/>
            <person name="Ohm R.A."/>
            <person name="Martin F."/>
            <person name="Silar P."/>
            <person name="Natvig D.O."/>
            <person name="Lalanne C."/>
            <person name="Gautier V."/>
            <person name="Ament-Velasquez S.L."/>
            <person name="Kruys A."/>
            <person name="Hutchinson M.I."/>
            <person name="Powell A.J."/>
            <person name="Barry K."/>
            <person name="Miller A.N."/>
            <person name="Grigoriev I.V."/>
            <person name="Debuchy R."/>
            <person name="Gladieux P."/>
            <person name="Hiltunen Thoren M."/>
            <person name="Johannesson H."/>
        </authorList>
    </citation>
    <scope>NUCLEOTIDE SEQUENCE</scope>
    <source>
        <strain evidence="2">CBS 315.58</strain>
    </source>
</reference>
<accession>A0AAN7ASL6</accession>
<evidence type="ECO:0000313" key="3">
    <source>
        <dbReference type="Proteomes" id="UP001303160"/>
    </source>
</evidence>
<feature type="region of interest" description="Disordered" evidence="1">
    <location>
        <begin position="1"/>
        <end position="26"/>
    </location>
</feature>
<proteinExistence type="predicted"/>
<evidence type="ECO:0000313" key="2">
    <source>
        <dbReference type="EMBL" id="KAK4196105.1"/>
    </source>
</evidence>
<reference evidence="2" key="2">
    <citation type="submission" date="2023-05" db="EMBL/GenBank/DDBJ databases">
        <authorList>
            <consortium name="Lawrence Berkeley National Laboratory"/>
            <person name="Steindorff A."/>
            <person name="Hensen N."/>
            <person name="Bonometti L."/>
            <person name="Westerberg I."/>
            <person name="Brannstrom I.O."/>
            <person name="Guillou S."/>
            <person name="Cros-Aarteil S."/>
            <person name="Calhoun S."/>
            <person name="Haridas S."/>
            <person name="Kuo A."/>
            <person name="Mondo S."/>
            <person name="Pangilinan J."/>
            <person name="Riley R."/>
            <person name="Labutti K."/>
            <person name="Andreopoulos B."/>
            <person name="Lipzen A."/>
            <person name="Chen C."/>
            <person name="Yanf M."/>
            <person name="Daum C."/>
            <person name="Ng V."/>
            <person name="Clum A."/>
            <person name="Ohm R."/>
            <person name="Martin F."/>
            <person name="Silar P."/>
            <person name="Natvig D."/>
            <person name="Lalanne C."/>
            <person name="Gautier V."/>
            <person name="Ament-Velasquez S.L."/>
            <person name="Kruys A."/>
            <person name="Hutchinson M.I."/>
            <person name="Powell A.J."/>
            <person name="Barry K."/>
            <person name="Miller A.N."/>
            <person name="Grigoriev I.V."/>
            <person name="Debuchy R."/>
            <person name="Gladieux P."/>
            <person name="Thoren M.H."/>
            <person name="Johannesson H."/>
        </authorList>
    </citation>
    <scope>NUCLEOTIDE SEQUENCE</scope>
    <source>
        <strain evidence="2">CBS 315.58</strain>
    </source>
</reference>
<sequence>MTVLTPQETATDSASETGAAPQARPGARCLPRHRLQTALIDTHRRVLHDLHRSQFDNSHARMENVRCERHRLWPHGNRCLCPSFAAARCCPPRLTENSVIPSFFHSEICGDRDSPIHFEGLFVFAWRNSSRENQFIHDCVIPLGTDERHTPLRSHLARHCGNNS</sequence>
<comment type="caution">
    <text evidence="2">The sequence shown here is derived from an EMBL/GenBank/DDBJ whole genome shotgun (WGS) entry which is preliminary data.</text>
</comment>
<evidence type="ECO:0000256" key="1">
    <source>
        <dbReference type="SAM" id="MobiDB-lite"/>
    </source>
</evidence>
<protein>
    <submittedName>
        <fullName evidence="2">Uncharacterized protein</fullName>
    </submittedName>
</protein>
<dbReference type="AlphaFoldDB" id="A0AAN7ASL6"/>
<gene>
    <name evidence="2" type="ORF">QBC40DRAFT_184247</name>
</gene>
<dbReference type="EMBL" id="MU863993">
    <property type="protein sequence ID" value="KAK4196105.1"/>
    <property type="molecule type" value="Genomic_DNA"/>
</dbReference>
<name>A0AAN7ASL6_9PEZI</name>
<organism evidence="2 3">
    <name type="scientific">Triangularia verruculosa</name>
    <dbReference type="NCBI Taxonomy" id="2587418"/>
    <lineage>
        <taxon>Eukaryota</taxon>
        <taxon>Fungi</taxon>
        <taxon>Dikarya</taxon>
        <taxon>Ascomycota</taxon>
        <taxon>Pezizomycotina</taxon>
        <taxon>Sordariomycetes</taxon>
        <taxon>Sordariomycetidae</taxon>
        <taxon>Sordariales</taxon>
        <taxon>Podosporaceae</taxon>
        <taxon>Triangularia</taxon>
    </lineage>
</organism>